<evidence type="ECO:0008006" key="4">
    <source>
        <dbReference type="Google" id="ProtNLM"/>
    </source>
</evidence>
<name>A0A841AUG2_9MICO</name>
<reference evidence="2 3" key="1">
    <citation type="submission" date="2020-08" db="EMBL/GenBank/DDBJ databases">
        <title>Sequencing the genomes of 1000 actinobacteria strains.</title>
        <authorList>
            <person name="Klenk H.-P."/>
        </authorList>
    </citation>
    <scope>NUCLEOTIDE SEQUENCE [LARGE SCALE GENOMIC DNA]</scope>
    <source>
        <strain evidence="2 3">DSM 105784</strain>
    </source>
</reference>
<organism evidence="2 3">
    <name type="scientific">Conyzicola lurida</name>
    <dbReference type="NCBI Taxonomy" id="1172621"/>
    <lineage>
        <taxon>Bacteria</taxon>
        <taxon>Bacillati</taxon>
        <taxon>Actinomycetota</taxon>
        <taxon>Actinomycetes</taxon>
        <taxon>Micrococcales</taxon>
        <taxon>Microbacteriaceae</taxon>
        <taxon>Conyzicola</taxon>
    </lineage>
</organism>
<comment type="caution">
    <text evidence="2">The sequence shown here is derived from an EMBL/GenBank/DDBJ whole genome shotgun (WGS) entry which is preliminary data.</text>
</comment>
<keyword evidence="1" id="KW-1133">Transmembrane helix</keyword>
<keyword evidence="3" id="KW-1185">Reference proteome</keyword>
<feature type="transmembrane region" description="Helical" evidence="1">
    <location>
        <begin position="6"/>
        <end position="25"/>
    </location>
</feature>
<dbReference type="Proteomes" id="UP000536685">
    <property type="component" value="Unassembled WGS sequence"/>
</dbReference>
<dbReference type="AlphaFoldDB" id="A0A841AUG2"/>
<protein>
    <recommendedName>
        <fullName evidence="4">DUF4352 domain-containing protein</fullName>
    </recommendedName>
</protein>
<dbReference type="EMBL" id="JACHMJ010000001">
    <property type="protein sequence ID" value="MBB5845049.1"/>
    <property type="molecule type" value="Genomic_DNA"/>
</dbReference>
<keyword evidence="1" id="KW-0812">Transmembrane</keyword>
<sequence length="195" mass="20189">MTTLNWRHVVNGVALVGILVVAGIVTHTTPDEEQQQGPIVVRGEIGDELTGRNIRATVTDVRIAESVTASNGWAGTTPGVWVVVDASVEAVVDDTGASLGTAVIQVGDTTYSASVRPARGSIAEAVLDIGIATTGPLMFELPADLVESAEAGAAEIHLALNDDPRADSMLVVPVDLTAIPIDESIETDAQTWGGR</sequence>
<evidence type="ECO:0000313" key="3">
    <source>
        <dbReference type="Proteomes" id="UP000536685"/>
    </source>
</evidence>
<evidence type="ECO:0000256" key="1">
    <source>
        <dbReference type="SAM" id="Phobius"/>
    </source>
</evidence>
<gene>
    <name evidence="2" type="ORF">HD599_003372</name>
</gene>
<evidence type="ECO:0000313" key="2">
    <source>
        <dbReference type="EMBL" id="MBB5845049.1"/>
    </source>
</evidence>
<keyword evidence="1" id="KW-0472">Membrane</keyword>
<dbReference type="RefSeq" id="WP_184239825.1">
    <property type="nucleotide sequence ID" value="NZ_JACHMJ010000001.1"/>
</dbReference>
<proteinExistence type="predicted"/>
<accession>A0A841AUG2</accession>